<proteinExistence type="predicted"/>
<sequence length="1133" mass="128098">DPIRGPRYKSRDCEDFDLCGVCHEDWTSGGSQLAQAHCFKKMSAMESEEEQAGAAHWKSTESFRLTVKERPANRSAAKITYPGYQNDDADVCWISFPGKYKGGWDALTAQTKDSVACVFLCKPEDGEGRHEPDPDNEALCLCHRIYGQSKPWGCYWYKAWKDNVHRARRQKQRLKAVFFAGQVGRGKVSMKDLPTVDLWDGIGLGGSQKAELATADEEGWEYEEVDVATVLLGAFPEGAQVDAWCDADKMWRRGRVAKFKKDVNDKGQEQVSWMVCCETGETIDTQYVMDAAMSMQGVLDCLGPSLRLASGVSEMLVRVQVKDVLALHAFRDRVLDGTLEDDINEKLQEAARLKGSSLPEIQVDKTRFFNLYEDSLLALSELTKHQKEKLCEMQNATKIHLAAPAGAGKTFLAIHFLVHILRKASSGRVIYITRSKELVYHFLQWMTMRLAALFPRKRIIAKIQDAFRRMIVVYEQDGQYSKCYRPEVAETTSRFLELKALRPVEAQEKFALVVVDECHNIFRPDVSYEFMELVRCHRLLLLSDASQSAAALQHYPFYLTYRMKHVNLAEIVRSTKRIVSGAAAFQLGQDAQAADTATVVNSLGTDGLPLKTYIFRKAALRDDQLFMEYAKYVVQAVCHVVQTFAGIHFHRRLAILVPNDLFLSKFEAHLKHDLSQWFPRRHFQLVSFKESLRFLPERLQRSSSQDLQEERLVFDTVDAADGLEQMIVVCVGLDAPSGGEEDLKTRAKLYKGITRAQLLAIVVNESIPGGWLEFLGAVKFEHGQLRAEEATPQSSVAAAKMNVEAQRKAQSESPKKQRVEVEPEAVRVEHVEEKTLLETAEDPEEPRKRPAAAVRETDTKSSVLQHTEHQQPAGRGRKSDEKDEKIASSVWDTTSNEVSARLDELKLNPFEINPDAKHCVVSFPLKYSDLWNRLVSSSTGGSGAVSLAEVVATDRSFGLGQHGLNPETPGECWCQTIYPPLPASTYLNVVEFDPHDDGQQMALKRCDAEAMGQMLLVKKDQSDIEWEFELASALEEAEELCRRNRRRAPWGCMWFDLWRENVAKAVELGQVLHVFYFQDRKAQGKMAWDDLCDEGARQRARRVTGLGASQTAEVAYLDKMGWNYVEHDIMEFE</sequence>
<dbReference type="Gene3D" id="3.30.60.90">
    <property type="match status" value="1"/>
</dbReference>
<dbReference type="GO" id="GO:0008270">
    <property type="term" value="F:zinc ion binding"/>
    <property type="evidence" value="ECO:0007669"/>
    <property type="project" value="UniProtKB-KW"/>
</dbReference>
<feature type="compositionally biased region" description="Basic and acidic residues" evidence="4">
    <location>
        <begin position="805"/>
        <end position="836"/>
    </location>
</feature>
<name>A0A813AF05_9DINO</name>
<dbReference type="InterPro" id="IPR006935">
    <property type="entry name" value="Helicase/UvrB_N"/>
</dbReference>
<dbReference type="OrthoDB" id="419659at2759"/>
<dbReference type="SMART" id="SM00487">
    <property type="entry name" value="DEXDc"/>
    <property type="match status" value="1"/>
</dbReference>
<dbReference type="SUPFAM" id="SSF52540">
    <property type="entry name" value="P-loop containing nucleoside triphosphate hydrolases"/>
    <property type="match status" value="1"/>
</dbReference>
<feature type="compositionally biased region" description="Basic and acidic residues" evidence="4">
    <location>
        <begin position="877"/>
        <end position="886"/>
    </location>
</feature>
<dbReference type="Proteomes" id="UP000601435">
    <property type="component" value="Unassembled WGS sequence"/>
</dbReference>
<feature type="non-terminal residue" evidence="6">
    <location>
        <position position="1133"/>
    </location>
</feature>
<comment type="caution">
    <text evidence="6">The sequence shown here is derived from an EMBL/GenBank/DDBJ whole genome shotgun (WGS) entry which is preliminary data.</text>
</comment>
<dbReference type="Pfam" id="PF04851">
    <property type="entry name" value="ResIII"/>
    <property type="match status" value="1"/>
</dbReference>
<feature type="region of interest" description="Disordered" evidence="4">
    <location>
        <begin position="802"/>
        <end position="891"/>
    </location>
</feature>
<evidence type="ECO:0000313" key="7">
    <source>
        <dbReference type="Proteomes" id="UP000601435"/>
    </source>
</evidence>
<dbReference type="SUPFAM" id="SSF57850">
    <property type="entry name" value="RING/U-box"/>
    <property type="match status" value="1"/>
</dbReference>
<feature type="domain" description="Helicase ATP-binding" evidence="5">
    <location>
        <begin position="390"/>
        <end position="543"/>
    </location>
</feature>
<evidence type="ECO:0000256" key="1">
    <source>
        <dbReference type="ARBA" id="ARBA00022723"/>
    </source>
</evidence>
<evidence type="ECO:0000259" key="5">
    <source>
        <dbReference type="PROSITE" id="PS51192"/>
    </source>
</evidence>
<keyword evidence="2" id="KW-0863">Zinc-finger</keyword>
<dbReference type="AlphaFoldDB" id="A0A813AF05"/>
<keyword evidence="3" id="KW-0862">Zinc</keyword>
<dbReference type="Gene3D" id="3.40.50.300">
    <property type="entry name" value="P-loop containing nucleotide triphosphate hydrolases"/>
    <property type="match status" value="1"/>
</dbReference>
<dbReference type="PROSITE" id="PS51192">
    <property type="entry name" value="HELICASE_ATP_BIND_1"/>
    <property type="match status" value="1"/>
</dbReference>
<evidence type="ECO:0000256" key="4">
    <source>
        <dbReference type="SAM" id="MobiDB-lite"/>
    </source>
</evidence>
<evidence type="ECO:0000256" key="3">
    <source>
        <dbReference type="ARBA" id="ARBA00022833"/>
    </source>
</evidence>
<gene>
    <name evidence="6" type="ORF">SNEC2469_LOCUS27423</name>
</gene>
<organism evidence="6 7">
    <name type="scientific">Symbiodinium necroappetens</name>
    <dbReference type="NCBI Taxonomy" id="1628268"/>
    <lineage>
        <taxon>Eukaryota</taxon>
        <taxon>Sar</taxon>
        <taxon>Alveolata</taxon>
        <taxon>Dinophyceae</taxon>
        <taxon>Suessiales</taxon>
        <taxon>Symbiodiniaceae</taxon>
        <taxon>Symbiodinium</taxon>
    </lineage>
</organism>
<dbReference type="GO" id="GO:0005524">
    <property type="term" value="F:ATP binding"/>
    <property type="evidence" value="ECO:0007669"/>
    <property type="project" value="InterPro"/>
</dbReference>
<accession>A0A813AF05</accession>
<dbReference type="GO" id="GO:0016787">
    <property type="term" value="F:hydrolase activity"/>
    <property type="evidence" value="ECO:0007669"/>
    <property type="project" value="InterPro"/>
</dbReference>
<dbReference type="GO" id="GO:0003677">
    <property type="term" value="F:DNA binding"/>
    <property type="evidence" value="ECO:0007669"/>
    <property type="project" value="InterPro"/>
</dbReference>
<reference evidence="6" key="1">
    <citation type="submission" date="2021-02" db="EMBL/GenBank/DDBJ databases">
        <authorList>
            <person name="Dougan E. K."/>
            <person name="Rhodes N."/>
            <person name="Thang M."/>
            <person name="Chan C."/>
        </authorList>
    </citation>
    <scope>NUCLEOTIDE SEQUENCE</scope>
</reference>
<dbReference type="InterPro" id="IPR014001">
    <property type="entry name" value="Helicase_ATP-bd"/>
</dbReference>
<dbReference type="EMBL" id="CAJNJA010057730">
    <property type="protein sequence ID" value="CAE7863175.1"/>
    <property type="molecule type" value="Genomic_DNA"/>
</dbReference>
<keyword evidence="7" id="KW-1185">Reference proteome</keyword>
<protein>
    <recommendedName>
        <fullName evidence="5">Helicase ATP-binding domain-containing protein</fullName>
    </recommendedName>
</protein>
<dbReference type="InterPro" id="IPR043145">
    <property type="entry name" value="Znf_ZZ_sf"/>
</dbReference>
<evidence type="ECO:0000313" key="6">
    <source>
        <dbReference type="EMBL" id="CAE7863175.1"/>
    </source>
</evidence>
<keyword evidence="1" id="KW-0479">Metal-binding</keyword>
<evidence type="ECO:0000256" key="2">
    <source>
        <dbReference type="ARBA" id="ARBA00022771"/>
    </source>
</evidence>
<dbReference type="InterPro" id="IPR027417">
    <property type="entry name" value="P-loop_NTPase"/>
</dbReference>